<dbReference type="GO" id="GO:0050661">
    <property type="term" value="F:NADP binding"/>
    <property type="evidence" value="ECO:0007669"/>
    <property type="project" value="InterPro"/>
</dbReference>
<gene>
    <name evidence="9" type="ORF">FZC79_18315</name>
</gene>
<feature type="region of interest" description="Disordered" evidence="8">
    <location>
        <begin position="503"/>
        <end position="523"/>
    </location>
</feature>
<keyword evidence="6" id="KW-0560">Oxidoreductase</keyword>
<keyword evidence="7" id="KW-0503">Monooxygenase</keyword>
<proteinExistence type="inferred from homology"/>
<keyword evidence="5" id="KW-0521">NADP</keyword>
<evidence type="ECO:0000256" key="6">
    <source>
        <dbReference type="ARBA" id="ARBA00023002"/>
    </source>
</evidence>
<evidence type="ECO:0000256" key="8">
    <source>
        <dbReference type="SAM" id="MobiDB-lite"/>
    </source>
</evidence>
<dbReference type="FunFam" id="3.50.50.60:FF:000214">
    <property type="entry name" value="PROBABLE MONOOXYGENASE"/>
    <property type="match status" value="1"/>
</dbReference>
<keyword evidence="4" id="KW-0274">FAD</keyword>
<dbReference type="PANTHER" id="PTHR42877:SF4">
    <property type="entry name" value="FAD_NAD(P)-BINDING DOMAIN-CONTAINING PROTEIN-RELATED"/>
    <property type="match status" value="1"/>
</dbReference>
<dbReference type="Proteomes" id="UP000323317">
    <property type="component" value="Unassembled WGS sequence"/>
</dbReference>
<evidence type="ECO:0000256" key="2">
    <source>
        <dbReference type="ARBA" id="ARBA00010139"/>
    </source>
</evidence>
<reference evidence="9 10" key="1">
    <citation type="submission" date="2019-08" db="EMBL/GenBank/DDBJ databases">
        <title>Bacillus genomes from the desert of Cuatro Cienegas, Coahuila.</title>
        <authorList>
            <person name="Olmedo-Alvarez G."/>
        </authorList>
    </citation>
    <scope>NUCLEOTIDE SEQUENCE [LARGE SCALE GENOMIC DNA]</scope>
    <source>
        <strain evidence="9 10">CH40_1T</strain>
    </source>
</reference>
<keyword evidence="3" id="KW-0285">Flavoprotein</keyword>
<evidence type="ECO:0000313" key="10">
    <source>
        <dbReference type="Proteomes" id="UP000323317"/>
    </source>
</evidence>
<dbReference type="GO" id="GO:0004499">
    <property type="term" value="F:N,N-dimethylaniline monooxygenase activity"/>
    <property type="evidence" value="ECO:0007669"/>
    <property type="project" value="InterPro"/>
</dbReference>
<dbReference type="Pfam" id="PF00743">
    <property type="entry name" value="FMO-like"/>
    <property type="match status" value="1"/>
</dbReference>
<name>A0A5D4KA50_9BACI</name>
<evidence type="ECO:0000313" key="9">
    <source>
        <dbReference type="EMBL" id="TYR73590.1"/>
    </source>
</evidence>
<evidence type="ECO:0000256" key="3">
    <source>
        <dbReference type="ARBA" id="ARBA00022630"/>
    </source>
</evidence>
<sequence length="523" mass="58932">METKPKVLYRKGDACLESKGRQKNANSARFVIVGTGFAGLAAAVRLRQEGERDIIILEREGDVGGVWRDNRYPGCACDVESHLYSFSFAPNPNWSRVFSPQPEIYTYLQNCAKEFGLMEHIRFHHEVKRMEWNEQKGEWSIGTSKGDFTSQFVVGAFGALSNPSIPKLEGLQQFKGEVFHSAAWPENYNPAGKRIAVVGTGASAIQFIPAIQPDAEHLHVFQRTPPWVVPRLDGPISTEEQQKLKKSSLHQKVTRLKIYAQREVRVLAFRNPKWMKTMESIARHHLHKAIKDPELREKLTPDYRIGCKRILLSNNYYPALAQSNVEVNTSGIAEVTENAVRDSAGREIPVDTIIFGTGFQVSEMPYSENIYGRKGHTLKEEWNGSPQAYMGTTVSGFPNLFILQGPNTGLGHSSVIIMIEAQVEHIMKALKHINRKNLKTIEPSAEAQERFIRETDQLMEGTVWTSGGCKSWYLDQTGRNSTLWPGYTFSFLKKASKLKRSDYIGRREGKPKPAANHGVTLSK</sequence>
<comment type="caution">
    <text evidence="9">The sequence shown here is derived from an EMBL/GenBank/DDBJ whole genome shotgun (WGS) entry which is preliminary data.</text>
</comment>
<evidence type="ECO:0000256" key="4">
    <source>
        <dbReference type="ARBA" id="ARBA00022827"/>
    </source>
</evidence>
<comment type="similarity">
    <text evidence="2">Belongs to the FAD-binding monooxygenase family.</text>
</comment>
<accession>A0A5D4KA50</accession>
<dbReference type="SUPFAM" id="SSF51905">
    <property type="entry name" value="FAD/NAD(P)-binding domain"/>
    <property type="match status" value="2"/>
</dbReference>
<dbReference type="AlphaFoldDB" id="A0A5D4KA50"/>
<comment type="cofactor">
    <cofactor evidence="1">
        <name>FAD</name>
        <dbReference type="ChEBI" id="CHEBI:57692"/>
    </cofactor>
</comment>
<dbReference type="InterPro" id="IPR036188">
    <property type="entry name" value="FAD/NAD-bd_sf"/>
</dbReference>
<evidence type="ECO:0000256" key="7">
    <source>
        <dbReference type="ARBA" id="ARBA00023033"/>
    </source>
</evidence>
<dbReference type="EMBL" id="VTEH01000017">
    <property type="protein sequence ID" value="TYR73590.1"/>
    <property type="molecule type" value="Genomic_DNA"/>
</dbReference>
<dbReference type="InterPro" id="IPR020946">
    <property type="entry name" value="Flavin_mOase-like"/>
</dbReference>
<dbReference type="GO" id="GO:0050660">
    <property type="term" value="F:flavin adenine dinucleotide binding"/>
    <property type="evidence" value="ECO:0007669"/>
    <property type="project" value="InterPro"/>
</dbReference>
<dbReference type="PANTHER" id="PTHR42877">
    <property type="entry name" value="L-ORNITHINE N(5)-MONOOXYGENASE-RELATED"/>
    <property type="match status" value="1"/>
</dbReference>
<evidence type="ECO:0000256" key="1">
    <source>
        <dbReference type="ARBA" id="ARBA00001974"/>
    </source>
</evidence>
<dbReference type="Gene3D" id="3.50.50.60">
    <property type="entry name" value="FAD/NAD(P)-binding domain"/>
    <property type="match status" value="2"/>
</dbReference>
<evidence type="ECO:0000256" key="5">
    <source>
        <dbReference type="ARBA" id="ARBA00022857"/>
    </source>
</evidence>
<protein>
    <submittedName>
        <fullName evidence="9">NAD(P)/FAD-dependent oxidoreductase</fullName>
    </submittedName>
</protein>
<dbReference type="InterPro" id="IPR051209">
    <property type="entry name" value="FAD-bind_Monooxygenase_sf"/>
</dbReference>
<organism evidence="9 10">
    <name type="scientific">Rossellomorea vietnamensis</name>
    <dbReference type="NCBI Taxonomy" id="218284"/>
    <lineage>
        <taxon>Bacteria</taxon>
        <taxon>Bacillati</taxon>
        <taxon>Bacillota</taxon>
        <taxon>Bacilli</taxon>
        <taxon>Bacillales</taxon>
        <taxon>Bacillaceae</taxon>
        <taxon>Rossellomorea</taxon>
    </lineage>
</organism>